<feature type="domain" description="AraC effector-binding" evidence="1">
    <location>
        <begin position="4"/>
        <end position="155"/>
    </location>
</feature>
<protein>
    <submittedName>
        <fullName evidence="2">GyrI-like domain-containing protein</fullName>
    </submittedName>
</protein>
<dbReference type="InterPro" id="IPR010499">
    <property type="entry name" value="AraC_E-bd"/>
</dbReference>
<accession>A0ABT1YEH0</accession>
<keyword evidence="3" id="KW-1185">Reference proteome</keyword>
<gene>
    <name evidence="2" type="ORF">NV381_10165</name>
</gene>
<evidence type="ECO:0000313" key="3">
    <source>
        <dbReference type="Proteomes" id="UP001300012"/>
    </source>
</evidence>
<reference evidence="2 3" key="1">
    <citation type="submission" date="2022-08" db="EMBL/GenBank/DDBJ databases">
        <title>Paenibacillus endoradicis sp. nov., Paenibacillus radicibacter sp. nov and Paenibacillus pararadicis sp. nov., three cold-adapted plant growth-promoting bacteria isolated from root of Larix gmelinii in Great Khingan.</title>
        <authorList>
            <person name="Xue H."/>
        </authorList>
    </citation>
    <scope>NUCLEOTIDE SEQUENCE [LARGE SCALE GENOMIC DNA]</scope>
    <source>
        <strain evidence="2 3">N5-1-1-5</strain>
    </source>
</reference>
<evidence type="ECO:0000259" key="1">
    <source>
        <dbReference type="SMART" id="SM00871"/>
    </source>
</evidence>
<evidence type="ECO:0000313" key="2">
    <source>
        <dbReference type="EMBL" id="MCR8631566.1"/>
    </source>
</evidence>
<dbReference type="RefSeq" id="WP_258213162.1">
    <property type="nucleotide sequence ID" value="NZ_JANQBD010000006.1"/>
</dbReference>
<dbReference type="InterPro" id="IPR011256">
    <property type="entry name" value="Reg_factor_effector_dom_sf"/>
</dbReference>
<dbReference type="EMBL" id="JANQBD010000006">
    <property type="protein sequence ID" value="MCR8631566.1"/>
    <property type="molecule type" value="Genomic_DNA"/>
</dbReference>
<dbReference type="InterPro" id="IPR029442">
    <property type="entry name" value="GyrI-like"/>
</dbReference>
<comment type="caution">
    <text evidence="2">The sequence shown here is derived from an EMBL/GenBank/DDBJ whole genome shotgun (WGS) entry which is preliminary data.</text>
</comment>
<dbReference type="Pfam" id="PF06445">
    <property type="entry name" value="GyrI-like"/>
    <property type="match status" value="1"/>
</dbReference>
<dbReference type="Proteomes" id="UP001300012">
    <property type="component" value="Unassembled WGS sequence"/>
</dbReference>
<dbReference type="Gene3D" id="3.20.80.10">
    <property type="entry name" value="Regulatory factor, effector binding domain"/>
    <property type="match status" value="1"/>
</dbReference>
<proteinExistence type="predicted"/>
<dbReference type="SMART" id="SM00871">
    <property type="entry name" value="AraC_E_bind"/>
    <property type="match status" value="1"/>
</dbReference>
<name>A0ABT1YEH0_9BACL</name>
<organism evidence="2 3">
    <name type="scientific">Paenibacillus radicis</name>
    <name type="common">ex Xue et al. 2023</name>
    <dbReference type="NCBI Taxonomy" id="2972489"/>
    <lineage>
        <taxon>Bacteria</taxon>
        <taxon>Bacillati</taxon>
        <taxon>Bacillota</taxon>
        <taxon>Bacilli</taxon>
        <taxon>Bacillales</taxon>
        <taxon>Paenibacillaceae</taxon>
        <taxon>Paenibacillus</taxon>
    </lineage>
</organism>
<sequence length="155" mass="17737">MKTHQVVTMEREEIKLVGFTIIESLNNVLESKIFGTLRENLAKQMDEIENRNGSGIYLIQIYPHEGQWTPDIPFQHVIAFEVTSYGEIPSGMITYIVPSGRFVKIIHTGAESQIGTTYDFINKSFGERPIDIEYWNDIHTLESDDGQIDIYIPAK</sequence>
<dbReference type="SUPFAM" id="SSF55136">
    <property type="entry name" value="Probable bacterial effector-binding domain"/>
    <property type="match status" value="1"/>
</dbReference>